<keyword evidence="3" id="KW-0812">Transmembrane</keyword>
<evidence type="ECO:0000313" key="5">
    <source>
        <dbReference type="EMBL" id="WVX80624.1"/>
    </source>
</evidence>
<feature type="transmembrane region" description="Helical" evidence="3">
    <location>
        <begin position="264"/>
        <end position="284"/>
    </location>
</feature>
<feature type="transmembrane region" description="Helical" evidence="3">
    <location>
        <begin position="290"/>
        <end position="307"/>
    </location>
</feature>
<dbReference type="SUPFAM" id="SSF103481">
    <property type="entry name" value="Multidrug resistance efflux transporter EmrE"/>
    <property type="match status" value="2"/>
</dbReference>
<feature type="transmembrane region" description="Helical" evidence="3">
    <location>
        <begin position="139"/>
        <end position="157"/>
    </location>
</feature>
<feature type="transmembrane region" description="Helical" evidence="3">
    <location>
        <begin position="7"/>
        <end position="33"/>
    </location>
</feature>
<dbReference type="PANTHER" id="PTHR22911">
    <property type="entry name" value="ACYL-MALONYL CONDENSING ENZYME-RELATED"/>
    <property type="match status" value="1"/>
</dbReference>
<dbReference type="InterPro" id="IPR000620">
    <property type="entry name" value="EamA_dom"/>
</dbReference>
<gene>
    <name evidence="5" type="ORF">R4Z09_25835</name>
</gene>
<dbReference type="Pfam" id="PF00892">
    <property type="entry name" value="EamA"/>
    <property type="match status" value="2"/>
</dbReference>
<dbReference type="Proteomes" id="UP001357223">
    <property type="component" value="Chromosome"/>
</dbReference>
<feature type="transmembrane region" description="Helical" evidence="3">
    <location>
        <begin position="200"/>
        <end position="222"/>
    </location>
</feature>
<proteinExistence type="inferred from homology"/>
<keyword evidence="3" id="KW-1133">Transmembrane helix</keyword>
<evidence type="ECO:0000256" key="1">
    <source>
        <dbReference type="ARBA" id="ARBA00004127"/>
    </source>
</evidence>
<protein>
    <submittedName>
        <fullName evidence="5">DMT family transporter</fullName>
    </submittedName>
</protein>
<name>A0ABZ2CA70_9BACI</name>
<evidence type="ECO:0000256" key="2">
    <source>
        <dbReference type="ARBA" id="ARBA00007362"/>
    </source>
</evidence>
<feature type="transmembrane region" description="Helical" evidence="3">
    <location>
        <begin position="163"/>
        <end position="188"/>
    </location>
</feature>
<feature type="transmembrane region" description="Helical" evidence="3">
    <location>
        <begin position="39"/>
        <end position="62"/>
    </location>
</feature>
<sequence length="326" mass="35647">MLKNKGVYFGLLSGLTWAIDTILIGIVLSSALFLSSEQVIFLAPLVSTFLHDLLSSLWMMVFMAFRGELKTTFSKIKTRSGRWVIFGSLLGGPIGMTCYVLAVKYIGASYTASFSAIYPAVGAFMAFLILKDKLTLKNWIGLFISILFIFLLGYSSGEMTSDNYIIGFLFVLGAIFGWGMECVILAYGMKDDEISPEQALQVRQLVSAVTYGVLILPFMKAYPLVGTAIMSKEIFFIAIIALAGTASYLFYYGAIYKIGPTRAMALNISYSAWAIILSAVFLGAPLTLKMFVFSIMILVGSVLTVAGPDEFSLKKLLSRNVGEAIK</sequence>
<feature type="domain" description="EamA" evidence="4">
    <location>
        <begin position="5"/>
        <end position="152"/>
    </location>
</feature>
<evidence type="ECO:0000256" key="3">
    <source>
        <dbReference type="SAM" id="Phobius"/>
    </source>
</evidence>
<organism evidence="5 6">
    <name type="scientific">Niallia oryzisoli</name>
    <dbReference type="NCBI Taxonomy" id="1737571"/>
    <lineage>
        <taxon>Bacteria</taxon>
        <taxon>Bacillati</taxon>
        <taxon>Bacillota</taxon>
        <taxon>Bacilli</taxon>
        <taxon>Bacillales</taxon>
        <taxon>Bacillaceae</taxon>
        <taxon>Niallia</taxon>
    </lineage>
</organism>
<feature type="transmembrane region" description="Helical" evidence="3">
    <location>
        <begin position="83"/>
        <end position="102"/>
    </location>
</feature>
<keyword evidence="6" id="KW-1185">Reference proteome</keyword>
<comment type="similarity">
    <text evidence="2">Belongs to the EamA transporter family.</text>
</comment>
<comment type="subcellular location">
    <subcellularLocation>
        <location evidence="1">Endomembrane system</location>
        <topology evidence="1">Multi-pass membrane protein</topology>
    </subcellularLocation>
</comment>
<evidence type="ECO:0000313" key="6">
    <source>
        <dbReference type="Proteomes" id="UP001357223"/>
    </source>
</evidence>
<dbReference type="EMBL" id="CP137640">
    <property type="protein sequence ID" value="WVX80624.1"/>
    <property type="molecule type" value="Genomic_DNA"/>
</dbReference>
<keyword evidence="3" id="KW-0472">Membrane</keyword>
<dbReference type="InterPro" id="IPR037185">
    <property type="entry name" value="EmrE-like"/>
</dbReference>
<feature type="transmembrane region" description="Helical" evidence="3">
    <location>
        <begin position="108"/>
        <end position="130"/>
    </location>
</feature>
<reference evidence="5 6" key="1">
    <citation type="submission" date="2023-10" db="EMBL/GenBank/DDBJ databases">
        <title>Niallia locisalis sp.nov. isolated from a salt pond sample.</title>
        <authorList>
            <person name="Li X.-J."/>
            <person name="Dong L."/>
        </authorList>
    </citation>
    <scope>NUCLEOTIDE SEQUENCE [LARGE SCALE GENOMIC DNA]</scope>
    <source>
        <strain evidence="5 6">DSM 29761</strain>
    </source>
</reference>
<evidence type="ECO:0000259" key="4">
    <source>
        <dbReference type="Pfam" id="PF00892"/>
    </source>
</evidence>
<dbReference type="PANTHER" id="PTHR22911:SF137">
    <property type="entry name" value="SOLUTE CARRIER FAMILY 35 MEMBER G2-RELATED"/>
    <property type="match status" value="1"/>
</dbReference>
<feature type="transmembrane region" description="Helical" evidence="3">
    <location>
        <begin position="234"/>
        <end position="252"/>
    </location>
</feature>
<dbReference type="RefSeq" id="WP_338449555.1">
    <property type="nucleotide sequence ID" value="NZ_CP137640.1"/>
</dbReference>
<feature type="domain" description="EamA" evidence="4">
    <location>
        <begin position="166"/>
        <end position="305"/>
    </location>
</feature>
<accession>A0ABZ2CA70</accession>